<dbReference type="PANTHER" id="PTHR21197">
    <property type="entry name" value="UDP-GALACTOPYRANOSE MUTASE"/>
    <property type="match status" value="1"/>
</dbReference>
<reference evidence="1 2" key="1">
    <citation type="submission" date="2021-12" db="EMBL/GenBank/DDBJ databases">
        <title>Discovery of the Pendulisporaceae a myxobacterial family with distinct sporulation behavior and unique specialized metabolism.</title>
        <authorList>
            <person name="Garcia R."/>
            <person name="Popoff A."/>
            <person name="Bader C.D."/>
            <person name="Loehr J."/>
            <person name="Walesch S."/>
            <person name="Walt C."/>
            <person name="Boldt J."/>
            <person name="Bunk B."/>
            <person name="Haeckl F.J.F.P.J."/>
            <person name="Gunesch A.P."/>
            <person name="Birkelbach J."/>
            <person name="Nuebel U."/>
            <person name="Pietschmann T."/>
            <person name="Bach T."/>
            <person name="Mueller R."/>
        </authorList>
    </citation>
    <scope>NUCLEOTIDE SEQUENCE [LARGE SCALE GENOMIC DNA]</scope>
    <source>
        <strain evidence="1 2">MSr12523</strain>
    </source>
</reference>
<dbReference type="InterPro" id="IPR036188">
    <property type="entry name" value="FAD/NAD-bd_sf"/>
</dbReference>
<evidence type="ECO:0000313" key="2">
    <source>
        <dbReference type="Proteomes" id="UP001379533"/>
    </source>
</evidence>
<sequence length="416" mass="47418">METCRHLIVGAGITGLTAAAFLRDPDYLVLEADTQIGGYCKTIKKEGFVWDYSGHFFHFKHPEVEAWLRKRMPKQDIRVVEKKTYIAYGDRKIDFPFQKNIHQLPQAEFIECLYDLYFASSQGEAANFKEMLYARFGRGIAEKFLIPYNEKLYACDLSTLDKDAMGRFFPHANLTDIVRNMRVADNASYNATFTYPEGGAIEYVNAIASEVHPHNIALSEALVGLDLRHRVARTTKREIQFERLVSSAPFPKLLKLAGLAHDESAFSWNKVLVFNLGFDRKGARDVHWMYYPNRARSFYRIGYYDNIFDTDRMSLYVELGFAKDAAIDVEASLARVLADLEAEGVTQGHRLVAHHSVVMDPAYVHITRKSIAEHQRLSRILQAHGIYSAGRYGGWTYCSIEDNIVEAKALVANFDP</sequence>
<evidence type="ECO:0000313" key="1">
    <source>
        <dbReference type="EMBL" id="WXA95890.1"/>
    </source>
</evidence>
<gene>
    <name evidence="1" type="ORF">LZC95_03425</name>
</gene>
<accession>A0ABZ2KE95</accession>
<dbReference type="Proteomes" id="UP001379533">
    <property type="component" value="Chromosome"/>
</dbReference>
<dbReference type="PANTHER" id="PTHR21197:SF0">
    <property type="entry name" value="UDP-GALACTOPYRANOSE MUTASE"/>
    <property type="match status" value="1"/>
</dbReference>
<protein>
    <submittedName>
        <fullName evidence="1">NAD(P)-binding protein</fullName>
    </submittedName>
</protein>
<dbReference type="Gene3D" id="3.50.50.60">
    <property type="entry name" value="FAD/NAD(P)-binding domain"/>
    <property type="match status" value="1"/>
</dbReference>
<dbReference type="RefSeq" id="WP_394846500.1">
    <property type="nucleotide sequence ID" value="NZ_CP089982.1"/>
</dbReference>
<dbReference type="Pfam" id="PF13450">
    <property type="entry name" value="NAD_binding_8"/>
    <property type="match status" value="1"/>
</dbReference>
<organism evidence="1 2">
    <name type="scientific">Pendulispora brunnea</name>
    <dbReference type="NCBI Taxonomy" id="2905690"/>
    <lineage>
        <taxon>Bacteria</taxon>
        <taxon>Pseudomonadati</taxon>
        <taxon>Myxococcota</taxon>
        <taxon>Myxococcia</taxon>
        <taxon>Myxococcales</taxon>
        <taxon>Sorangiineae</taxon>
        <taxon>Pendulisporaceae</taxon>
        <taxon>Pendulispora</taxon>
    </lineage>
</organism>
<name>A0ABZ2KE95_9BACT</name>
<proteinExistence type="predicted"/>
<dbReference type="EMBL" id="CP089982">
    <property type="protein sequence ID" value="WXA95890.1"/>
    <property type="molecule type" value="Genomic_DNA"/>
</dbReference>
<keyword evidence="2" id="KW-1185">Reference proteome</keyword>
<dbReference type="SUPFAM" id="SSF51971">
    <property type="entry name" value="Nucleotide-binding domain"/>
    <property type="match status" value="1"/>
</dbReference>